<comment type="subcellular location">
    <subcellularLocation>
        <location evidence="1">Endomembrane system</location>
        <topology evidence="1">Multi-pass membrane protein</topology>
    </subcellularLocation>
</comment>
<evidence type="ECO:0000256" key="6">
    <source>
        <dbReference type="SAM" id="Phobius"/>
    </source>
</evidence>
<feature type="transmembrane region" description="Helical" evidence="6">
    <location>
        <begin position="222"/>
        <end position="243"/>
    </location>
</feature>
<feature type="transmembrane region" description="Helical" evidence="6">
    <location>
        <begin position="78"/>
        <end position="101"/>
    </location>
</feature>
<feature type="transmembrane region" description="Helical" evidence="6">
    <location>
        <begin position="394"/>
        <end position="419"/>
    </location>
</feature>
<dbReference type="GO" id="GO:0012505">
    <property type="term" value="C:endomembrane system"/>
    <property type="evidence" value="ECO:0007669"/>
    <property type="project" value="UniProtKB-SubCell"/>
</dbReference>
<feature type="transmembrane region" description="Helical" evidence="6">
    <location>
        <begin position="20"/>
        <end position="41"/>
    </location>
</feature>
<protein>
    <submittedName>
        <fullName evidence="9">MFS domain-containing protein</fullName>
    </submittedName>
</protein>
<evidence type="ECO:0000313" key="9">
    <source>
        <dbReference type="WBParaSite" id="EVEC_0000535001-mRNA-1"/>
    </source>
</evidence>
<dbReference type="OrthoDB" id="370281at2759"/>
<gene>
    <name evidence="7" type="ORF">EVEC_LOCUS4981</name>
</gene>
<dbReference type="PANTHER" id="PTHR23510">
    <property type="entry name" value="INNER MEMBRANE TRANSPORT PROTEIN YAJR"/>
    <property type="match status" value="1"/>
</dbReference>
<keyword evidence="5 6" id="KW-0472">Membrane</keyword>
<dbReference type="CDD" id="cd17326">
    <property type="entry name" value="MFS_MFSD8"/>
    <property type="match status" value="1"/>
</dbReference>
<keyword evidence="3 6" id="KW-0812">Transmembrane</keyword>
<dbReference type="PANTHER" id="PTHR23510:SF3">
    <property type="entry name" value="MAJOR FACILITATOR SUPERFAMILY DOMAIN-CONTAINING PROTEIN 8"/>
    <property type="match status" value="1"/>
</dbReference>
<feature type="transmembrane region" description="Helical" evidence="6">
    <location>
        <begin position="292"/>
        <end position="313"/>
    </location>
</feature>
<evidence type="ECO:0000256" key="5">
    <source>
        <dbReference type="ARBA" id="ARBA00023136"/>
    </source>
</evidence>
<dbReference type="EMBL" id="UXUI01008017">
    <property type="protein sequence ID" value="VDD90230.1"/>
    <property type="molecule type" value="Genomic_DNA"/>
</dbReference>
<keyword evidence="8" id="KW-1185">Reference proteome</keyword>
<dbReference type="AlphaFoldDB" id="A0A158QAI7"/>
<evidence type="ECO:0000313" key="8">
    <source>
        <dbReference type="Proteomes" id="UP000274131"/>
    </source>
</evidence>
<dbReference type="SUPFAM" id="SSF103473">
    <property type="entry name" value="MFS general substrate transporter"/>
    <property type="match status" value="1"/>
</dbReference>
<organism evidence="9">
    <name type="scientific">Enterobius vermicularis</name>
    <name type="common">Human pinworm</name>
    <dbReference type="NCBI Taxonomy" id="51028"/>
    <lineage>
        <taxon>Eukaryota</taxon>
        <taxon>Metazoa</taxon>
        <taxon>Ecdysozoa</taxon>
        <taxon>Nematoda</taxon>
        <taxon>Chromadorea</taxon>
        <taxon>Rhabditida</taxon>
        <taxon>Spirurina</taxon>
        <taxon>Oxyuridomorpha</taxon>
        <taxon>Oxyuroidea</taxon>
        <taxon>Oxyuridae</taxon>
        <taxon>Enterobius</taxon>
    </lineage>
</organism>
<evidence type="ECO:0000256" key="4">
    <source>
        <dbReference type="ARBA" id="ARBA00022989"/>
    </source>
</evidence>
<dbReference type="Proteomes" id="UP000274131">
    <property type="component" value="Unassembled WGS sequence"/>
</dbReference>
<dbReference type="InterPro" id="IPR051068">
    <property type="entry name" value="MFS_Domain-Containing_Protein"/>
</dbReference>
<proteinExistence type="predicted"/>
<evidence type="ECO:0000256" key="3">
    <source>
        <dbReference type="ARBA" id="ARBA00022692"/>
    </source>
</evidence>
<dbReference type="Gene3D" id="1.20.1250.20">
    <property type="entry name" value="MFS general substrate transporter like domains"/>
    <property type="match status" value="1"/>
</dbReference>
<dbReference type="Pfam" id="PF07690">
    <property type="entry name" value="MFS_1"/>
    <property type="match status" value="1"/>
</dbReference>
<feature type="transmembrane region" description="Helical" evidence="6">
    <location>
        <begin position="155"/>
        <end position="175"/>
    </location>
</feature>
<sequence length="427" mass="47528">MTSAWPYLETLDQNADLDFFGWVVAAYSFGQMISSWLFGYWNQKTMSTKHPAICGLTLAILGNILYGFLPLFSSNHKWYMIVARLLTGWGSGTLSIIRSYCAMASTLEDRTRAVSLATGAFVLGISIGPSIQSLFVSLGEGDSKVLFFPVNMYTTPAFAMVVVCLAAITVLATCFKENYVGVITDGKKQVAFNVKNFNELKSLFNQFTDPFLVIPKFDRTPAFICIYITFVMQMVATGLEVIATPLTVALYNWTNEDALRYNGIIQTCSAAIDVVNYILLSFTRVRQFDKRVLLIIGICCFILYQLLTLPWPFYGGPLDYIKLAPNATVEDTSYSGGCSRSYSWCSHTTRVPLFLYAFSYVAVLGIGFPYISAPTGVLFSEILGPRKQGMMQGIFAFFGSLARCVTPLYQSYVLMPIILNNKIRLSE</sequence>
<dbReference type="GO" id="GO:0005765">
    <property type="term" value="C:lysosomal membrane"/>
    <property type="evidence" value="ECO:0007669"/>
    <property type="project" value="TreeGrafter"/>
</dbReference>
<feature type="transmembrane region" description="Helical" evidence="6">
    <location>
        <begin position="113"/>
        <end position="135"/>
    </location>
</feature>
<evidence type="ECO:0000256" key="2">
    <source>
        <dbReference type="ARBA" id="ARBA00022448"/>
    </source>
</evidence>
<dbReference type="GO" id="GO:0022857">
    <property type="term" value="F:transmembrane transporter activity"/>
    <property type="evidence" value="ECO:0007669"/>
    <property type="project" value="InterPro"/>
</dbReference>
<name>A0A158QAI7_ENTVE</name>
<feature type="transmembrane region" description="Helical" evidence="6">
    <location>
        <begin position="263"/>
        <end position="280"/>
    </location>
</feature>
<dbReference type="InterPro" id="IPR036259">
    <property type="entry name" value="MFS_trans_sf"/>
</dbReference>
<feature type="transmembrane region" description="Helical" evidence="6">
    <location>
        <begin position="53"/>
        <end position="72"/>
    </location>
</feature>
<reference evidence="9" key="1">
    <citation type="submission" date="2016-04" db="UniProtKB">
        <authorList>
            <consortium name="WormBaseParasite"/>
        </authorList>
    </citation>
    <scope>IDENTIFICATION</scope>
</reference>
<dbReference type="InterPro" id="IPR011701">
    <property type="entry name" value="MFS"/>
</dbReference>
<reference evidence="7 8" key="2">
    <citation type="submission" date="2018-10" db="EMBL/GenBank/DDBJ databases">
        <authorList>
            <consortium name="Pathogen Informatics"/>
        </authorList>
    </citation>
    <scope>NUCLEOTIDE SEQUENCE [LARGE SCALE GENOMIC DNA]</scope>
</reference>
<keyword evidence="2" id="KW-0813">Transport</keyword>
<evidence type="ECO:0000256" key="1">
    <source>
        <dbReference type="ARBA" id="ARBA00004127"/>
    </source>
</evidence>
<evidence type="ECO:0000313" key="7">
    <source>
        <dbReference type="EMBL" id="VDD90230.1"/>
    </source>
</evidence>
<dbReference type="STRING" id="51028.A0A158QAI7"/>
<feature type="transmembrane region" description="Helical" evidence="6">
    <location>
        <begin position="353"/>
        <end position="373"/>
    </location>
</feature>
<keyword evidence="4 6" id="KW-1133">Transmembrane helix</keyword>
<dbReference type="WBParaSite" id="EVEC_0000535001-mRNA-1">
    <property type="protein sequence ID" value="EVEC_0000535001-mRNA-1"/>
    <property type="gene ID" value="EVEC_0000535001"/>
</dbReference>
<accession>A0A158QAI7</accession>